<keyword evidence="4" id="KW-1185">Reference proteome</keyword>
<evidence type="ECO:0000313" key="3">
    <source>
        <dbReference type="EMBL" id="OCF32168.1"/>
    </source>
</evidence>
<feature type="transmembrane region" description="Helical" evidence="2">
    <location>
        <begin position="120"/>
        <end position="138"/>
    </location>
</feature>
<evidence type="ECO:0000256" key="1">
    <source>
        <dbReference type="SAM" id="MobiDB-lite"/>
    </source>
</evidence>
<dbReference type="GO" id="GO:0016020">
    <property type="term" value="C:membrane"/>
    <property type="evidence" value="ECO:0007669"/>
    <property type="project" value="TreeGrafter"/>
</dbReference>
<keyword evidence="2" id="KW-0472">Membrane</keyword>
<reference evidence="4" key="2">
    <citation type="submission" date="2013-12" db="EMBL/GenBank/DDBJ databases">
        <title>Evolution of pathogenesis and genome organization in the Tremellales.</title>
        <authorList>
            <person name="Cuomo C."/>
            <person name="Litvintseva A."/>
            <person name="Heitman J."/>
            <person name="Chen Y."/>
            <person name="Sun S."/>
            <person name="Springer D."/>
            <person name="Dromer F."/>
            <person name="Young S."/>
            <person name="Zeng Q."/>
            <person name="Chapman S."/>
            <person name="Gujja S."/>
            <person name="Saif S."/>
            <person name="Birren B."/>
        </authorList>
    </citation>
    <scope>NUCLEOTIDE SEQUENCE [LARGE SCALE GENOMIC DNA]</scope>
    <source>
        <strain evidence="4">BCC8398</strain>
    </source>
</reference>
<feature type="compositionally biased region" description="Polar residues" evidence="1">
    <location>
        <begin position="274"/>
        <end position="294"/>
    </location>
</feature>
<protein>
    <recommendedName>
        <fullName evidence="5">Steroid 5-alpha reductase C-terminal domain-containing protein</fullName>
    </recommendedName>
</protein>
<name>A0A1B9GMD8_9TREE</name>
<dbReference type="Proteomes" id="UP000092666">
    <property type="component" value="Unassembled WGS sequence"/>
</dbReference>
<evidence type="ECO:0000313" key="4">
    <source>
        <dbReference type="Proteomes" id="UP000092666"/>
    </source>
</evidence>
<dbReference type="OrthoDB" id="201504at2759"/>
<dbReference type="Gene3D" id="1.20.120.1630">
    <property type="match status" value="1"/>
</dbReference>
<dbReference type="InterPro" id="IPR010721">
    <property type="entry name" value="UstE-like"/>
</dbReference>
<feature type="transmembrane region" description="Helical" evidence="2">
    <location>
        <begin position="371"/>
        <end position="393"/>
    </location>
</feature>
<keyword evidence="2" id="KW-0812">Transmembrane</keyword>
<sequence length="460" mass="51162">MSISAKLILPLIKRVIPYLPLLPTPLLSLPPTLLLHLSSHPSPSATSFISSSTTHPLHPPIIFTLIAIPVIYILGLISGNVSWVDRAWPFYTPFCTTLLVAWLWLNQDGVVYGHNLPRVGLMWALQLLWSTRLLSHALKRDFYNLRSEDYRYTAFRSLVPRPLFALVHLFVVAIAQPLLLLALSLPVHAVLTLPPSELASTGGYNLKWKTVKGFLPSRFDEVGSGSAGDDTPVLNLSDLAVFVLAVACLYVEWRTDREMYKYQSSKHSILDQAKANNNPTSTATVAPSDSSGSTLPKIYRPSKLSDKKAQDGKPQPSPYPLSHHPGFPTRGRWRWSRHPNFAAEQLFWVTQALIVVGGARSSGVTRRGWGAGAGSVFGPCFALSILFCASTFLTEWITSRKFPAYKPYRRLVGQFVPQETAWVWLWGTITRGRARDLKAVYEVPQLDEDAGTIDGPSIRR</sequence>
<feature type="transmembrane region" description="Helical" evidence="2">
    <location>
        <begin position="233"/>
        <end position="253"/>
    </location>
</feature>
<feature type="region of interest" description="Disordered" evidence="1">
    <location>
        <begin position="274"/>
        <end position="325"/>
    </location>
</feature>
<feature type="transmembrane region" description="Helical" evidence="2">
    <location>
        <begin position="88"/>
        <end position="105"/>
    </location>
</feature>
<keyword evidence="2" id="KW-1133">Transmembrane helix</keyword>
<evidence type="ECO:0000256" key="2">
    <source>
        <dbReference type="SAM" id="Phobius"/>
    </source>
</evidence>
<dbReference type="EMBL" id="KI669510">
    <property type="protein sequence ID" value="OCF32168.1"/>
    <property type="molecule type" value="Genomic_DNA"/>
</dbReference>
<gene>
    <name evidence="3" type="ORF">I316_06082</name>
</gene>
<feature type="transmembrane region" description="Helical" evidence="2">
    <location>
        <begin position="57"/>
        <end position="76"/>
    </location>
</feature>
<proteinExistence type="predicted"/>
<dbReference type="PANTHER" id="PTHR32251">
    <property type="entry name" value="3-OXO-5-ALPHA-STEROID 4-DEHYDROGENASE"/>
    <property type="match status" value="1"/>
</dbReference>
<organism evidence="3 4">
    <name type="scientific">Kwoniella heveanensis BCC8398</name>
    <dbReference type="NCBI Taxonomy" id="1296120"/>
    <lineage>
        <taxon>Eukaryota</taxon>
        <taxon>Fungi</taxon>
        <taxon>Dikarya</taxon>
        <taxon>Basidiomycota</taxon>
        <taxon>Agaricomycotina</taxon>
        <taxon>Tremellomycetes</taxon>
        <taxon>Tremellales</taxon>
        <taxon>Cryptococcaceae</taxon>
        <taxon>Kwoniella</taxon>
    </lineage>
</organism>
<accession>A0A1B9GMD8</accession>
<evidence type="ECO:0008006" key="5">
    <source>
        <dbReference type="Google" id="ProtNLM"/>
    </source>
</evidence>
<reference evidence="3 4" key="1">
    <citation type="submission" date="2013-07" db="EMBL/GenBank/DDBJ databases">
        <title>The Genome Sequence of Cryptococcus heveanensis BCC8398.</title>
        <authorList>
            <consortium name="The Broad Institute Genome Sequencing Platform"/>
            <person name="Cuomo C."/>
            <person name="Litvintseva A."/>
            <person name="Chen Y."/>
            <person name="Heitman J."/>
            <person name="Sun S."/>
            <person name="Springer D."/>
            <person name="Dromer F."/>
            <person name="Young S.K."/>
            <person name="Zeng Q."/>
            <person name="Gargeya S."/>
            <person name="Fitzgerald M."/>
            <person name="Abouelleil A."/>
            <person name="Alvarado L."/>
            <person name="Berlin A.M."/>
            <person name="Chapman S.B."/>
            <person name="Dewar J."/>
            <person name="Goldberg J."/>
            <person name="Griggs A."/>
            <person name="Gujja S."/>
            <person name="Hansen M."/>
            <person name="Howarth C."/>
            <person name="Imamovic A."/>
            <person name="Larimer J."/>
            <person name="McCowan C."/>
            <person name="Murphy C."/>
            <person name="Pearson M."/>
            <person name="Priest M."/>
            <person name="Roberts A."/>
            <person name="Saif S."/>
            <person name="Shea T."/>
            <person name="Sykes S."/>
            <person name="Wortman J."/>
            <person name="Nusbaum C."/>
            <person name="Birren B."/>
        </authorList>
    </citation>
    <scope>NUCLEOTIDE SEQUENCE [LARGE SCALE GENOMIC DNA]</scope>
    <source>
        <strain evidence="3 4">BCC8398</strain>
    </source>
</reference>
<dbReference type="AlphaFoldDB" id="A0A1B9GMD8"/>
<dbReference type="PANTHER" id="PTHR32251:SF23">
    <property type="entry name" value="3-OXO-5-ALPHA-STEROID 4-DEHYDROGENASE (DUF1295)"/>
    <property type="match status" value="1"/>
</dbReference>
<feature type="transmembrane region" description="Helical" evidence="2">
    <location>
        <begin position="163"/>
        <end position="185"/>
    </location>
</feature>
<dbReference type="Pfam" id="PF06966">
    <property type="entry name" value="DUF1295"/>
    <property type="match status" value="2"/>
</dbReference>